<reference evidence="5 7" key="1">
    <citation type="submission" date="2017-11" db="EMBL/GenBank/DDBJ databases">
        <title>The genome of Rhizophagus clarus HR1 reveals common genetic basis of auxotrophy among arbuscular mycorrhizal fungi.</title>
        <authorList>
            <person name="Kobayashi Y."/>
        </authorList>
    </citation>
    <scope>NUCLEOTIDE SEQUENCE [LARGE SCALE GENOMIC DNA]</scope>
    <source>
        <strain evidence="5 7">HR1</strain>
    </source>
</reference>
<protein>
    <submittedName>
        <fullName evidence="6">Kinase-like domain-containing protein</fullName>
    </submittedName>
</protein>
<dbReference type="GO" id="GO:0004674">
    <property type="term" value="F:protein serine/threonine kinase activity"/>
    <property type="evidence" value="ECO:0007669"/>
    <property type="project" value="TreeGrafter"/>
</dbReference>
<comment type="caution">
    <text evidence="5">The sequence shown here is derived from an EMBL/GenBank/DDBJ whole genome shotgun (WGS) entry which is preliminary data.</text>
</comment>
<dbReference type="OrthoDB" id="4062651at2759"/>
<keyword evidence="2" id="KW-0067">ATP-binding</keyword>
<evidence type="ECO:0000313" key="5">
    <source>
        <dbReference type="EMBL" id="GBC02293.1"/>
    </source>
</evidence>
<dbReference type="InterPro" id="IPR001245">
    <property type="entry name" value="Ser-Thr/Tyr_kinase_cat_dom"/>
</dbReference>
<dbReference type="SUPFAM" id="SSF56112">
    <property type="entry name" value="Protein kinase-like (PK-like)"/>
    <property type="match status" value="1"/>
</dbReference>
<dbReference type="Proteomes" id="UP000615446">
    <property type="component" value="Unassembled WGS sequence"/>
</dbReference>
<feature type="domain" description="Protein kinase" evidence="4">
    <location>
        <begin position="137"/>
        <end position="414"/>
    </location>
</feature>
<keyword evidence="6" id="KW-0418">Kinase</keyword>
<evidence type="ECO:0000256" key="2">
    <source>
        <dbReference type="ARBA" id="ARBA00022840"/>
    </source>
</evidence>
<dbReference type="GO" id="GO:0005524">
    <property type="term" value="F:ATP binding"/>
    <property type="evidence" value="ECO:0007669"/>
    <property type="project" value="UniProtKB-KW"/>
</dbReference>
<dbReference type="AlphaFoldDB" id="A0A2Z6RMZ5"/>
<gene>
    <name evidence="6" type="ORF">RCL2_001700100</name>
    <name evidence="5" type="ORF">RclHR1_04540017</name>
</gene>
<evidence type="ECO:0000313" key="7">
    <source>
        <dbReference type="Proteomes" id="UP000247702"/>
    </source>
</evidence>
<accession>A0A2Z6RMZ5</accession>
<dbReference type="PANTHER" id="PTHR44329">
    <property type="entry name" value="SERINE/THREONINE-PROTEIN KINASE TNNI3K-RELATED"/>
    <property type="match status" value="1"/>
</dbReference>
<keyword evidence="6" id="KW-0808">Transferase</keyword>
<feature type="compositionally biased region" description="Acidic residues" evidence="3">
    <location>
        <begin position="488"/>
        <end position="502"/>
    </location>
</feature>
<sequence length="502" mass="59391">MSNFRHDIVYYAYDKAHALVDYNIYDDIDKRHEFRKQIIDTDDSLTDVEKLKVIEFLNYDYYYHKILLKIGKKRICENCQEECLATSYCEYCIRNYLAAKFKKWTSGNNDIDDLIRKCQIESLGPSKIIEWIPFYNLLNVKLLTKGGCSEIYTAEWFDGQYCEWNSTERLLKRNRSNRSNIVILKKLNNIENANRSWFEEAKFHLTIANRWPDIVQCYGLTQDPFDKTYMLVMRKLDTDLRKYLQQNHNQLTWKERIKITVDIINALSRIHGENAIHRDLHSGNILYYEYTNSWFIGDFGFCGPVDKPLGSIYGNLPYIAPEVIREKGYTFASDIYSIAMIMWEISSGQPPFTNCKHSYNLALDIINGRRPKIVPGTPSKYEELMIQSWDADPTKRPDTKTLLDKIEDINRLYYQSTQDNNETEKFLIFPSFYYLYLIIRYLAGSMSSNIYRSEIYQEACHSKLYSFNIPEDNNEEDIYNNANLHSEDQDELEIPDDLNYEN</sequence>
<dbReference type="InterPro" id="IPR011009">
    <property type="entry name" value="Kinase-like_dom_sf"/>
</dbReference>
<dbReference type="EMBL" id="BEXD01003820">
    <property type="protein sequence ID" value="GBC02293.1"/>
    <property type="molecule type" value="Genomic_DNA"/>
</dbReference>
<dbReference type="Proteomes" id="UP000247702">
    <property type="component" value="Unassembled WGS sequence"/>
</dbReference>
<evidence type="ECO:0000256" key="3">
    <source>
        <dbReference type="SAM" id="MobiDB-lite"/>
    </source>
</evidence>
<dbReference type="PROSITE" id="PS50011">
    <property type="entry name" value="PROTEIN_KINASE_DOM"/>
    <property type="match status" value="1"/>
</dbReference>
<dbReference type="EMBL" id="BLAL01000193">
    <property type="protein sequence ID" value="GES90132.1"/>
    <property type="molecule type" value="Genomic_DNA"/>
</dbReference>
<keyword evidence="1" id="KW-0547">Nucleotide-binding</keyword>
<dbReference type="Gene3D" id="1.10.510.10">
    <property type="entry name" value="Transferase(Phosphotransferase) domain 1"/>
    <property type="match status" value="1"/>
</dbReference>
<evidence type="ECO:0000256" key="1">
    <source>
        <dbReference type="ARBA" id="ARBA00022741"/>
    </source>
</evidence>
<feature type="region of interest" description="Disordered" evidence="3">
    <location>
        <begin position="483"/>
        <end position="502"/>
    </location>
</feature>
<evidence type="ECO:0000259" key="4">
    <source>
        <dbReference type="PROSITE" id="PS50011"/>
    </source>
</evidence>
<dbReference type="Pfam" id="PF07714">
    <property type="entry name" value="PK_Tyr_Ser-Thr"/>
    <property type="match status" value="1"/>
</dbReference>
<proteinExistence type="predicted"/>
<dbReference type="InterPro" id="IPR051681">
    <property type="entry name" value="Ser/Thr_Kinases-Pseudokinases"/>
</dbReference>
<organism evidence="5 7">
    <name type="scientific">Rhizophagus clarus</name>
    <dbReference type="NCBI Taxonomy" id="94130"/>
    <lineage>
        <taxon>Eukaryota</taxon>
        <taxon>Fungi</taxon>
        <taxon>Fungi incertae sedis</taxon>
        <taxon>Mucoromycota</taxon>
        <taxon>Glomeromycotina</taxon>
        <taxon>Glomeromycetes</taxon>
        <taxon>Glomerales</taxon>
        <taxon>Glomeraceae</taxon>
        <taxon>Rhizophagus</taxon>
    </lineage>
</organism>
<dbReference type="InterPro" id="IPR000719">
    <property type="entry name" value="Prot_kinase_dom"/>
</dbReference>
<name>A0A2Z6RMZ5_9GLOM</name>
<keyword evidence="7" id="KW-1185">Reference proteome</keyword>
<dbReference type="PANTHER" id="PTHR44329:SF298">
    <property type="entry name" value="MIXED LINEAGE KINASE DOMAIN-LIKE PROTEIN"/>
    <property type="match status" value="1"/>
</dbReference>
<evidence type="ECO:0000313" key="6">
    <source>
        <dbReference type="EMBL" id="GES90132.1"/>
    </source>
</evidence>
<reference evidence="6" key="2">
    <citation type="submission" date="2019-10" db="EMBL/GenBank/DDBJ databases">
        <title>Conservation and host-specific expression of non-tandemly repeated heterogenous ribosome RNA gene in arbuscular mycorrhizal fungi.</title>
        <authorList>
            <person name="Maeda T."/>
            <person name="Kobayashi Y."/>
            <person name="Nakagawa T."/>
            <person name="Ezawa T."/>
            <person name="Yamaguchi K."/>
            <person name="Bino T."/>
            <person name="Nishimoto Y."/>
            <person name="Shigenobu S."/>
            <person name="Kawaguchi M."/>
        </authorList>
    </citation>
    <scope>NUCLEOTIDE SEQUENCE</scope>
    <source>
        <strain evidence="6">HR1</strain>
    </source>
</reference>